<proteinExistence type="inferred from homology"/>
<evidence type="ECO:0000313" key="4">
    <source>
        <dbReference type="EMBL" id="ORZ36982.1"/>
    </source>
</evidence>
<dbReference type="PRINTS" id="PR00081">
    <property type="entry name" value="GDHRDH"/>
</dbReference>
<dbReference type="Pfam" id="PF13561">
    <property type="entry name" value="adh_short_C2"/>
    <property type="match status" value="1"/>
</dbReference>
<dbReference type="SUPFAM" id="SSF51735">
    <property type="entry name" value="NAD(P)-binding Rossmann-fold domains"/>
    <property type="match status" value="1"/>
</dbReference>
<dbReference type="EMBL" id="MCFL01000014">
    <property type="protein sequence ID" value="ORZ36982.1"/>
    <property type="molecule type" value="Genomic_DNA"/>
</dbReference>
<dbReference type="Gene3D" id="3.40.50.720">
    <property type="entry name" value="NAD(P)-binding Rossmann-like Domain"/>
    <property type="match status" value="1"/>
</dbReference>
<dbReference type="PANTHER" id="PTHR43008:SF4">
    <property type="entry name" value="CHAIN DEHYDROGENASE, PUTATIVE (AFU_ORTHOLOGUE AFUA_4G08710)-RELATED"/>
    <property type="match status" value="1"/>
</dbReference>
<dbReference type="AlphaFoldDB" id="A0A1Y2HV22"/>
<evidence type="ECO:0000313" key="5">
    <source>
        <dbReference type="Proteomes" id="UP000193411"/>
    </source>
</evidence>
<dbReference type="Proteomes" id="UP000193411">
    <property type="component" value="Unassembled WGS sequence"/>
</dbReference>
<organism evidence="4 5">
    <name type="scientific">Catenaria anguillulae PL171</name>
    <dbReference type="NCBI Taxonomy" id="765915"/>
    <lineage>
        <taxon>Eukaryota</taxon>
        <taxon>Fungi</taxon>
        <taxon>Fungi incertae sedis</taxon>
        <taxon>Blastocladiomycota</taxon>
        <taxon>Blastocladiomycetes</taxon>
        <taxon>Blastocladiales</taxon>
        <taxon>Catenariaceae</taxon>
        <taxon>Catenaria</taxon>
    </lineage>
</organism>
<dbReference type="GO" id="GO:0016616">
    <property type="term" value="F:oxidoreductase activity, acting on the CH-OH group of donors, NAD or NADP as acceptor"/>
    <property type="evidence" value="ECO:0007669"/>
    <property type="project" value="UniProtKB-ARBA"/>
</dbReference>
<keyword evidence="2" id="KW-0560">Oxidoreductase</keyword>
<dbReference type="InterPro" id="IPR002347">
    <property type="entry name" value="SDR_fam"/>
</dbReference>
<dbReference type="CDD" id="cd05233">
    <property type="entry name" value="SDR_c"/>
    <property type="match status" value="1"/>
</dbReference>
<evidence type="ECO:0000256" key="3">
    <source>
        <dbReference type="SAM" id="MobiDB-lite"/>
    </source>
</evidence>
<evidence type="ECO:0000256" key="1">
    <source>
        <dbReference type="ARBA" id="ARBA00006484"/>
    </source>
</evidence>
<comment type="caution">
    <text evidence="4">The sequence shown here is derived from an EMBL/GenBank/DDBJ whole genome shotgun (WGS) entry which is preliminary data.</text>
</comment>
<dbReference type="PANTHER" id="PTHR43008">
    <property type="entry name" value="BENZIL REDUCTASE"/>
    <property type="match status" value="1"/>
</dbReference>
<accession>A0A1Y2HV22</accession>
<keyword evidence="5" id="KW-1185">Reference proteome</keyword>
<evidence type="ECO:0000256" key="2">
    <source>
        <dbReference type="ARBA" id="ARBA00023002"/>
    </source>
</evidence>
<sequence>MTSNANSRSSVIFLGSVGGGTAVFPEYLPADLMSKAAVGYLTRHLAAAHSHSPVDVLCVSPGATRTSMFEASTLNAMGPEEKQRFLASMPKGSLIEPDEVAQCVLAIATSGWARILHGACIDASLGLGVRPGLQTEFPAAVPQPAEVKKSLNPSEGSVPPPPSGPPGAQWHLPKRPAFAPPPSATPADDPLSVSLHQLAASLRKPRL</sequence>
<protein>
    <submittedName>
        <fullName evidence="4">Uncharacterized protein</fullName>
    </submittedName>
</protein>
<feature type="region of interest" description="Disordered" evidence="3">
    <location>
        <begin position="142"/>
        <end position="192"/>
    </location>
</feature>
<dbReference type="OrthoDB" id="9876299at2759"/>
<dbReference type="GO" id="GO:0050664">
    <property type="term" value="F:oxidoreductase activity, acting on NAD(P)H, oxygen as acceptor"/>
    <property type="evidence" value="ECO:0007669"/>
    <property type="project" value="TreeGrafter"/>
</dbReference>
<reference evidence="4 5" key="1">
    <citation type="submission" date="2016-07" db="EMBL/GenBank/DDBJ databases">
        <title>Pervasive Adenine N6-methylation of Active Genes in Fungi.</title>
        <authorList>
            <consortium name="DOE Joint Genome Institute"/>
            <person name="Mondo S.J."/>
            <person name="Dannebaum R.O."/>
            <person name="Kuo R.C."/>
            <person name="Labutti K."/>
            <person name="Haridas S."/>
            <person name="Kuo A."/>
            <person name="Salamov A."/>
            <person name="Ahrendt S.R."/>
            <person name="Lipzen A."/>
            <person name="Sullivan W."/>
            <person name="Andreopoulos W.B."/>
            <person name="Clum A."/>
            <person name="Lindquist E."/>
            <person name="Daum C."/>
            <person name="Ramamoorthy G.K."/>
            <person name="Gryganskyi A."/>
            <person name="Culley D."/>
            <person name="Magnuson J.K."/>
            <person name="James T.Y."/>
            <person name="O'Malley M.A."/>
            <person name="Stajich J.E."/>
            <person name="Spatafora J.W."/>
            <person name="Visel A."/>
            <person name="Grigoriev I.V."/>
        </authorList>
    </citation>
    <scope>NUCLEOTIDE SEQUENCE [LARGE SCALE GENOMIC DNA]</scope>
    <source>
        <strain evidence="4 5">PL171</strain>
    </source>
</reference>
<name>A0A1Y2HV22_9FUNG</name>
<gene>
    <name evidence="4" type="ORF">BCR44DRAFT_1049884</name>
</gene>
<comment type="similarity">
    <text evidence="1">Belongs to the short-chain dehydrogenases/reductases (SDR) family.</text>
</comment>
<dbReference type="InterPro" id="IPR036291">
    <property type="entry name" value="NAD(P)-bd_dom_sf"/>
</dbReference>